<sequence>MRPWTSFQRSGTPLEVDYDILKVQNSLETDWYFEDSKLFRGLKLFRGGPVFQSLELFRGRPNLEADWDFKGSELQFKVDQVILKIQNLLSKWTIIFEGLDLSFNSLSQRAMIFEELDSLSQQTIKVRNFNLKWTRIFRRSGFSNSKQTRLEPYFETDQICSFRIPSGLNFKGSQIFGSFLKHNFEVRSDSIFAFCHFIGSKKLKVVCWNQTN</sequence>
<comment type="caution">
    <text evidence="1">The sequence shown here is derived from an EMBL/GenBank/DDBJ whole genome shotgun (WGS) entry which is preliminary data.</text>
</comment>
<evidence type="ECO:0000313" key="1">
    <source>
        <dbReference type="EMBL" id="GBB89225.1"/>
    </source>
</evidence>
<organism evidence="1 2">
    <name type="scientific">Rhizophagus clarus</name>
    <dbReference type="NCBI Taxonomy" id="94130"/>
    <lineage>
        <taxon>Eukaryota</taxon>
        <taxon>Fungi</taxon>
        <taxon>Fungi incertae sedis</taxon>
        <taxon>Mucoromycota</taxon>
        <taxon>Glomeromycotina</taxon>
        <taxon>Glomeromycetes</taxon>
        <taxon>Glomerales</taxon>
        <taxon>Glomeraceae</taxon>
        <taxon>Rhizophagus</taxon>
    </lineage>
</organism>
<protein>
    <submittedName>
        <fullName evidence="1">Uncharacterized protein</fullName>
    </submittedName>
</protein>
<dbReference type="EMBL" id="BEXD01000658">
    <property type="protein sequence ID" value="GBB89225.1"/>
    <property type="molecule type" value="Genomic_DNA"/>
</dbReference>
<gene>
    <name evidence="1" type="ORF">RclHR1_15900001</name>
</gene>
<keyword evidence="2" id="KW-1185">Reference proteome</keyword>
<name>A0A2Z6QHY9_9GLOM</name>
<proteinExistence type="predicted"/>
<accession>A0A2Z6QHY9</accession>
<dbReference type="AlphaFoldDB" id="A0A2Z6QHY9"/>
<reference evidence="1 2" key="1">
    <citation type="submission" date="2017-11" db="EMBL/GenBank/DDBJ databases">
        <title>The genome of Rhizophagus clarus HR1 reveals common genetic basis of auxotrophy among arbuscular mycorrhizal fungi.</title>
        <authorList>
            <person name="Kobayashi Y."/>
        </authorList>
    </citation>
    <scope>NUCLEOTIDE SEQUENCE [LARGE SCALE GENOMIC DNA]</scope>
    <source>
        <strain evidence="1 2">HR1</strain>
    </source>
</reference>
<dbReference type="Proteomes" id="UP000247702">
    <property type="component" value="Unassembled WGS sequence"/>
</dbReference>
<evidence type="ECO:0000313" key="2">
    <source>
        <dbReference type="Proteomes" id="UP000247702"/>
    </source>
</evidence>